<evidence type="ECO:0000313" key="1">
    <source>
        <dbReference type="EMBL" id="KAJ5204048.1"/>
    </source>
</evidence>
<dbReference type="RefSeq" id="XP_058308527.1">
    <property type="nucleotide sequence ID" value="XM_058451989.1"/>
</dbReference>
<dbReference type="PROSITE" id="PS00092">
    <property type="entry name" value="N6_MTASE"/>
    <property type="match status" value="1"/>
</dbReference>
<proteinExistence type="predicted"/>
<organism evidence="1 2">
    <name type="scientific">Penicillium cinerascens</name>
    <dbReference type="NCBI Taxonomy" id="70096"/>
    <lineage>
        <taxon>Eukaryota</taxon>
        <taxon>Fungi</taxon>
        <taxon>Dikarya</taxon>
        <taxon>Ascomycota</taxon>
        <taxon>Pezizomycotina</taxon>
        <taxon>Eurotiomycetes</taxon>
        <taxon>Eurotiomycetidae</taxon>
        <taxon>Eurotiales</taxon>
        <taxon>Aspergillaceae</taxon>
        <taxon>Penicillium</taxon>
    </lineage>
</organism>
<dbReference type="AlphaFoldDB" id="A0A9W9SZM2"/>
<dbReference type="PANTHER" id="PTHR18895">
    <property type="entry name" value="HEMK METHYLTRANSFERASE"/>
    <property type="match status" value="1"/>
</dbReference>
<dbReference type="GeneID" id="83179290"/>
<dbReference type="InterPro" id="IPR029063">
    <property type="entry name" value="SAM-dependent_MTases_sf"/>
</dbReference>
<dbReference type="GO" id="GO:0003676">
    <property type="term" value="F:nucleic acid binding"/>
    <property type="evidence" value="ECO:0007669"/>
    <property type="project" value="InterPro"/>
</dbReference>
<accession>A0A9W9SZM2</accession>
<keyword evidence="2" id="KW-1185">Reference proteome</keyword>
<name>A0A9W9SZM2_9EURO</name>
<dbReference type="OrthoDB" id="269872at2759"/>
<dbReference type="PANTHER" id="PTHR18895:SF74">
    <property type="entry name" value="MTRF1L RELEASE FACTOR GLUTAMINE METHYLTRANSFERASE"/>
    <property type="match status" value="1"/>
</dbReference>
<reference evidence="1" key="2">
    <citation type="journal article" date="2023" name="IMA Fungus">
        <title>Comparative genomic study of the Penicillium genus elucidates a diverse pangenome and 15 lateral gene transfer events.</title>
        <authorList>
            <person name="Petersen C."/>
            <person name="Sorensen T."/>
            <person name="Nielsen M.R."/>
            <person name="Sondergaard T.E."/>
            <person name="Sorensen J.L."/>
            <person name="Fitzpatrick D.A."/>
            <person name="Frisvad J.C."/>
            <person name="Nielsen K.L."/>
        </authorList>
    </citation>
    <scope>NUCLEOTIDE SEQUENCE</scope>
    <source>
        <strain evidence="1">IBT 15544</strain>
    </source>
</reference>
<dbReference type="EMBL" id="JAPQKR010000012">
    <property type="protein sequence ID" value="KAJ5204048.1"/>
    <property type="molecule type" value="Genomic_DNA"/>
</dbReference>
<dbReference type="Proteomes" id="UP001150904">
    <property type="component" value="Unassembled WGS sequence"/>
</dbReference>
<dbReference type="InterPro" id="IPR002052">
    <property type="entry name" value="DNA_methylase_N6_adenine_CS"/>
</dbReference>
<reference evidence="1" key="1">
    <citation type="submission" date="2022-12" db="EMBL/GenBank/DDBJ databases">
        <authorList>
            <person name="Petersen C."/>
        </authorList>
    </citation>
    <scope>NUCLEOTIDE SEQUENCE</scope>
    <source>
        <strain evidence="1">IBT 15544</strain>
    </source>
</reference>
<evidence type="ECO:0008006" key="3">
    <source>
        <dbReference type="Google" id="ProtNLM"/>
    </source>
</evidence>
<dbReference type="GO" id="GO:0005739">
    <property type="term" value="C:mitochondrion"/>
    <property type="evidence" value="ECO:0007669"/>
    <property type="project" value="TreeGrafter"/>
</dbReference>
<dbReference type="GO" id="GO:0032259">
    <property type="term" value="P:methylation"/>
    <property type="evidence" value="ECO:0007669"/>
    <property type="project" value="InterPro"/>
</dbReference>
<comment type="caution">
    <text evidence="1">The sequence shown here is derived from an EMBL/GenBank/DDBJ whole genome shotgun (WGS) entry which is preliminary data.</text>
</comment>
<dbReference type="GO" id="GO:0008168">
    <property type="term" value="F:methyltransferase activity"/>
    <property type="evidence" value="ECO:0007669"/>
    <property type="project" value="InterPro"/>
</dbReference>
<protein>
    <recommendedName>
        <fullName evidence="3">S-adenosyl-L-methionine-dependent methyltransferase</fullName>
    </recommendedName>
</protein>
<dbReference type="Gene3D" id="3.40.50.150">
    <property type="entry name" value="Vaccinia Virus protein VP39"/>
    <property type="match status" value="1"/>
</dbReference>
<evidence type="ECO:0000313" key="2">
    <source>
        <dbReference type="Proteomes" id="UP001150904"/>
    </source>
</evidence>
<dbReference type="InterPro" id="IPR050320">
    <property type="entry name" value="N5-glutamine_MTase"/>
</dbReference>
<dbReference type="SUPFAM" id="SSF53335">
    <property type="entry name" value="S-adenosyl-L-methionine-dependent methyltransferases"/>
    <property type="match status" value="1"/>
</dbReference>
<sequence>MPRIPVSVLVKAYRRNPLLPLLLKECRSLDSARNELRWLRERALRDSRLPGRLRGSWPGWRARLRSMCLWRSRGFPLQYILGDQPFGDLEILCRRGVLIPRPETESYTVEAARLIRQALAQEEPGSPGTRSLRVLDLCTGTGCIALLLHALLASHFKDMIVLGVDLSPIALNLAQKNLDHNVDKGLLSRRASTDIHFQRADVLGRSDSSIPAVEEVLPKYFSQSGALSEPSATRCDLLISNPPYISASEFRDGTTARSVRLFEPRLALVPPATGSTEDAQDRPEDIFYRRILTLSIKLQAKVTVLECGDMTQAGRVVEMYTAMTSSHSDHSSAEIWPSTERDLAANGFHPYDGSRCVIIKRWAR</sequence>
<dbReference type="CDD" id="cd02440">
    <property type="entry name" value="AdoMet_MTases"/>
    <property type="match status" value="1"/>
</dbReference>
<gene>
    <name evidence="1" type="ORF">N7498_004927</name>
</gene>